<comment type="caution">
    <text evidence="3">The sequence shown here is derived from an EMBL/GenBank/DDBJ whole genome shotgun (WGS) entry which is preliminary data.</text>
</comment>
<feature type="transmembrane region" description="Helical" evidence="1">
    <location>
        <begin position="54"/>
        <end position="74"/>
    </location>
</feature>
<feature type="transmembrane region" description="Helical" evidence="1">
    <location>
        <begin position="190"/>
        <end position="213"/>
    </location>
</feature>
<organism evidence="3 4">
    <name type="scientific">Polarella glacialis</name>
    <name type="common">Dinoflagellate</name>
    <dbReference type="NCBI Taxonomy" id="89957"/>
    <lineage>
        <taxon>Eukaryota</taxon>
        <taxon>Sar</taxon>
        <taxon>Alveolata</taxon>
        <taxon>Dinophyceae</taxon>
        <taxon>Suessiales</taxon>
        <taxon>Suessiaceae</taxon>
        <taxon>Polarella</taxon>
    </lineage>
</organism>
<name>A0A813JU40_POLGL</name>
<dbReference type="Proteomes" id="UP000626109">
    <property type="component" value="Unassembled WGS sequence"/>
</dbReference>
<reference evidence="3" key="1">
    <citation type="submission" date="2021-02" db="EMBL/GenBank/DDBJ databases">
        <authorList>
            <person name="Dougan E. K."/>
            <person name="Rhodes N."/>
            <person name="Thang M."/>
            <person name="Chan C."/>
        </authorList>
    </citation>
    <scope>NUCLEOTIDE SEQUENCE</scope>
</reference>
<proteinExistence type="predicted"/>
<gene>
    <name evidence="3" type="ORF">PGLA2088_LOCUS25257</name>
    <name evidence="2" type="ORF">PGLA2088_LOCUS3123</name>
</gene>
<dbReference type="AlphaFoldDB" id="A0A813JU40"/>
<dbReference type="EMBL" id="CAJNNW010026678">
    <property type="protein sequence ID" value="CAE8687021.1"/>
    <property type="molecule type" value="Genomic_DNA"/>
</dbReference>
<dbReference type="EMBL" id="CAJNNW010002638">
    <property type="protein sequence ID" value="CAE8644514.1"/>
    <property type="molecule type" value="Genomic_DNA"/>
</dbReference>
<accession>A0A813JU40</accession>
<feature type="transmembrane region" description="Helical" evidence="1">
    <location>
        <begin position="148"/>
        <end position="169"/>
    </location>
</feature>
<keyword evidence="1" id="KW-1133">Transmembrane helix</keyword>
<evidence type="ECO:0000313" key="3">
    <source>
        <dbReference type="EMBL" id="CAE8687021.1"/>
    </source>
</evidence>
<keyword evidence="1" id="KW-0812">Transmembrane</keyword>
<keyword evidence="1" id="KW-0472">Membrane</keyword>
<evidence type="ECO:0000313" key="4">
    <source>
        <dbReference type="Proteomes" id="UP000626109"/>
    </source>
</evidence>
<feature type="transmembrane region" description="Helical" evidence="1">
    <location>
        <begin position="258"/>
        <end position="278"/>
    </location>
</feature>
<evidence type="ECO:0000313" key="2">
    <source>
        <dbReference type="EMBL" id="CAE8644514.1"/>
    </source>
</evidence>
<feature type="transmembrane region" description="Helical" evidence="1">
    <location>
        <begin position="86"/>
        <end position="107"/>
    </location>
</feature>
<protein>
    <submittedName>
        <fullName evidence="3">Uncharacterized protein</fullName>
    </submittedName>
</protein>
<evidence type="ECO:0000256" key="1">
    <source>
        <dbReference type="SAM" id="Phobius"/>
    </source>
</evidence>
<sequence length="300" mass="33252">MLGLAPLSVAAADAPEPNIMGSADFLQGLTDYSIQSELHFGSEQAPLQGSSGQWLVRASCAMSVLATMWMVPAATAEANRDRSLRLSMLALLCVAELLCSLLVWLRFGRSCSSQSSPLLLRSTARAIREERATSERWRELVAGLDQRLSMLLAIVFILAGITFFIGEVVELRDRWSWTLKDFRLYSDARSGEVSLAVPGLVLYTSISIMRITVARKLELELIWRVSWPALALMEFTAVTLIADWWASGPRHFGMQSMANLLLAFLLFAAGCLTCVQNLPPWLEDRLEEEIQETGRLLAGQ</sequence>
<feature type="transmembrane region" description="Helical" evidence="1">
    <location>
        <begin position="225"/>
        <end position="246"/>
    </location>
</feature>